<evidence type="ECO:0000313" key="2">
    <source>
        <dbReference type="EMBL" id="SCV03988.1"/>
    </source>
</evidence>
<accession>A0A1G4KHL7</accession>
<dbReference type="PANTHER" id="PTHR48079">
    <property type="entry name" value="PROTEIN YEEZ"/>
    <property type="match status" value="1"/>
</dbReference>
<dbReference type="OrthoDB" id="10262413at2759"/>
<dbReference type="InterPro" id="IPR036291">
    <property type="entry name" value="NAD(P)-bd_dom_sf"/>
</dbReference>
<dbReference type="InterPro" id="IPR001509">
    <property type="entry name" value="Epimerase_deHydtase"/>
</dbReference>
<dbReference type="Gene3D" id="3.40.50.720">
    <property type="entry name" value="NAD(P)-binding Rossmann-like Domain"/>
    <property type="match status" value="1"/>
</dbReference>
<keyword evidence="3" id="KW-1185">Reference proteome</keyword>
<protein>
    <submittedName>
        <fullName evidence="2">LANO_0G07470g1_1</fullName>
    </submittedName>
</protein>
<evidence type="ECO:0000259" key="1">
    <source>
        <dbReference type="Pfam" id="PF01370"/>
    </source>
</evidence>
<proteinExistence type="predicted"/>
<dbReference type="PANTHER" id="PTHR48079:SF9">
    <property type="entry name" value="PUTATIVE-RELATED"/>
    <property type="match status" value="1"/>
</dbReference>
<dbReference type="Pfam" id="PF01370">
    <property type="entry name" value="Epimerase"/>
    <property type="match status" value="1"/>
</dbReference>
<dbReference type="SUPFAM" id="SSF51735">
    <property type="entry name" value="NAD(P)-binding Rossmann-fold domains"/>
    <property type="match status" value="1"/>
</dbReference>
<organism evidence="2 3">
    <name type="scientific">Lachancea nothofagi CBS 11611</name>
    <dbReference type="NCBI Taxonomy" id="1266666"/>
    <lineage>
        <taxon>Eukaryota</taxon>
        <taxon>Fungi</taxon>
        <taxon>Dikarya</taxon>
        <taxon>Ascomycota</taxon>
        <taxon>Saccharomycotina</taxon>
        <taxon>Saccharomycetes</taxon>
        <taxon>Saccharomycetales</taxon>
        <taxon>Saccharomycetaceae</taxon>
        <taxon>Lachancea</taxon>
    </lineage>
</organism>
<sequence length="297" mass="31649">MKVFITGGSGFVGTVVIPELLKSGHEVVGLARSEESAAKLTSMGPNVTIVRGELVDLKILKEAASEADAVIHLGFIHDFAKYAKCCEIDQEATVAMLESLQGSNKAFVYTNGTLALPAGKVCNENVPSETSATRVRGQTEAIALSFKEKGVKVTCVRLASTVHGPGDKVFIPMLIDIAKKSGKSGYVGNGETAWPAVNRLDTGDLFKLVLEKGVAGGVYHAIAEQGVKTKDIAKAIGDILDVPVVSIKAEDAQEHFGFLSTYFAKDGTTSSEITRKELGWRPRHLGLLENLRTNYGS</sequence>
<feature type="domain" description="NAD-dependent epimerase/dehydratase" evidence="1">
    <location>
        <begin position="3"/>
        <end position="219"/>
    </location>
</feature>
<name>A0A1G4KHL7_9SACH</name>
<dbReference type="EMBL" id="LT598453">
    <property type="protein sequence ID" value="SCV03988.1"/>
    <property type="molecule type" value="Genomic_DNA"/>
</dbReference>
<dbReference type="Proteomes" id="UP000189911">
    <property type="component" value="Chromosome G"/>
</dbReference>
<reference evidence="3" key="1">
    <citation type="submission" date="2016-03" db="EMBL/GenBank/DDBJ databases">
        <authorList>
            <person name="Devillers Hugo."/>
        </authorList>
    </citation>
    <scope>NUCLEOTIDE SEQUENCE [LARGE SCALE GENOMIC DNA]</scope>
</reference>
<evidence type="ECO:0000313" key="3">
    <source>
        <dbReference type="Proteomes" id="UP000189911"/>
    </source>
</evidence>
<dbReference type="AlphaFoldDB" id="A0A1G4KHL7"/>
<gene>
    <name evidence="2" type="ORF">LANO_0G07470G</name>
</gene>
<dbReference type="CDD" id="cd05262">
    <property type="entry name" value="SDR_a7"/>
    <property type="match status" value="1"/>
</dbReference>
<dbReference type="GO" id="GO:0004029">
    <property type="term" value="F:aldehyde dehydrogenase (NAD+) activity"/>
    <property type="evidence" value="ECO:0007669"/>
    <property type="project" value="TreeGrafter"/>
</dbReference>
<dbReference type="GO" id="GO:0005737">
    <property type="term" value="C:cytoplasm"/>
    <property type="evidence" value="ECO:0007669"/>
    <property type="project" value="TreeGrafter"/>
</dbReference>
<dbReference type="InterPro" id="IPR051783">
    <property type="entry name" value="NAD(P)-dependent_oxidoreduct"/>
</dbReference>